<sequence length="257" mass="28691">MDNVRDEIWRNGTRQLRVAWRDGQTPTTVLLAGASLGVEVWREVLPSLPGRVVAYDRAGMGGTPWEGGLPHLDDVVEDLHAIVQRAGQGQPVVLAAHSMAGFHAEAFTRRYPELVKSVVFVDCSVEFEPLSTDHVLLDRFMGWLQPAYEPILAFFHGKEWRERHPSHSRRAAGAEVAAYNEQANALLEMRQALPWPPIKSVMLTAWAPFFGGGWLAKQAQYAELLGGKQVRIRSGHNMMLDRPEVVLEAIRQARVTG</sequence>
<dbReference type="InterPro" id="IPR000073">
    <property type="entry name" value="AB_hydrolase_1"/>
</dbReference>
<gene>
    <name evidence="2" type="ORF">BSZ40_03885</name>
</gene>
<proteinExistence type="predicted"/>
<dbReference type="SUPFAM" id="SSF53474">
    <property type="entry name" value="alpha/beta-Hydrolases"/>
    <property type="match status" value="1"/>
</dbReference>
<dbReference type="PANTHER" id="PTHR43798">
    <property type="entry name" value="MONOACYLGLYCEROL LIPASE"/>
    <property type="match status" value="1"/>
</dbReference>
<feature type="domain" description="AB hydrolase-1" evidence="1">
    <location>
        <begin position="29"/>
        <end position="249"/>
    </location>
</feature>
<dbReference type="Proteomes" id="UP000185612">
    <property type="component" value="Unassembled WGS sequence"/>
</dbReference>
<protein>
    <recommendedName>
        <fullName evidence="1">AB hydrolase-1 domain-containing protein</fullName>
    </recommendedName>
</protein>
<dbReference type="GO" id="GO:0003824">
    <property type="term" value="F:catalytic activity"/>
    <property type="evidence" value="ECO:0007669"/>
    <property type="project" value="UniProtKB-ARBA"/>
</dbReference>
<dbReference type="PANTHER" id="PTHR43798:SF33">
    <property type="entry name" value="HYDROLASE, PUTATIVE (AFU_ORTHOLOGUE AFUA_2G14860)-RELATED"/>
    <property type="match status" value="1"/>
</dbReference>
<name>A0A1Q5PX36_9ACTO</name>
<accession>A0A1Q5PX36</accession>
<dbReference type="AlphaFoldDB" id="A0A1Q5PX36"/>
<comment type="caution">
    <text evidence="2">The sequence shown here is derived from an EMBL/GenBank/DDBJ whole genome shotgun (WGS) entry which is preliminary data.</text>
</comment>
<dbReference type="STRING" id="52770.BSZ40_03885"/>
<dbReference type="EMBL" id="MQVS01000003">
    <property type="protein sequence ID" value="OKL52066.1"/>
    <property type="molecule type" value="Genomic_DNA"/>
</dbReference>
<dbReference type="InterPro" id="IPR029058">
    <property type="entry name" value="AB_hydrolase_fold"/>
</dbReference>
<organism evidence="2 3">
    <name type="scientific">Buchananella hordeovulneris</name>
    <dbReference type="NCBI Taxonomy" id="52770"/>
    <lineage>
        <taxon>Bacteria</taxon>
        <taxon>Bacillati</taxon>
        <taxon>Actinomycetota</taxon>
        <taxon>Actinomycetes</taxon>
        <taxon>Actinomycetales</taxon>
        <taxon>Actinomycetaceae</taxon>
        <taxon>Buchananella</taxon>
    </lineage>
</organism>
<evidence type="ECO:0000313" key="3">
    <source>
        <dbReference type="Proteomes" id="UP000185612"/>
    </source>
</evidence>
<evidence type="ECO:0000313" key="2">
    <source>
        <dbReference type="EMBL" id="OKL52066.1"/>
    </source>
</evidence>
<dbReference type="InParanoid" id="A0A1Q5PX36"/>
<dbReference type="RefSeq" id="WP_073823509.1">
    <property type="nucleotide sequence ID" value="NZ_MQVS01000003.1"/>
</dbReference>
<keyword evidence="3" id="KW-1185">Reference proteome</keyword>
<reference evidence="3" key="1">
    <citation type="submission" date="2016-12" db="EMBL/GenBank/DDBJ databases">
        <authorList>
            <person name="Meng X."/>
        </authorList>
    </citation>
    <scope>NUCLEOTIDE SEQUENCE [LARGE SCALE GENOMIC DNA]</scope>
    <source>
        <strain evidence="3">DSM 20732</strain>
    </source>
</reference>
<dbReference type="GO" id="GO:0016020">
    <property type="term" value="C:membrane"/>
    <property type="evidence" value="ECO:0007669"/>
    <property type="project" value="TreeGrafter"/>
</dbReference>
<dbReference type="InterPro" id="IPR050266">
    <property type="entry name" value="AB_hydrolase_sf"/>
</dbReference>
<dbReference type="Gene3D" id="3.40.50.1820">
    <property type="entry name" value="alpha/beta hydrolase"/>
    <property type="match status" value="1"/>
</dbReference>
<dbReference type="OrthoDB" id="7185741at2"/>
<dbReference type="Pfam" id="PF12697">
    <property type="entry name" value="Abhydrolase_6"/>
    <property type="match status" value="1"/>
</dbReference>
<evidence type="ECO:0000259" key="1">
    <source>
        <dbReference type="Pfam" id="PF12697"/>
    </source>
</evidence>